<dbReference type="AlphaFoldDB" id="A0A485PBV0"/>
<organism evidence="2 3">
    <name type="scientific">Lynx pardinus</name>
    <name type="common">Iberian lynx</name>
    <name type="synonym">Felis pardina</name>
    <dbReference type="NCBI Taxonomy" id="191816"/>
    <lineage>
        <taxon>Eukaryota</taxon>
        <taxon>Metazoa</taxon>
        <taxon>Chordata</taxon>
        <taxon>Craniata</taxon>
        <taxon>Vertebrata</taxon>
        <taxon>Euteleostomi</taxon>
        <taxon>Mammalia</taxon>
        <taxon>Eutheria</taxon>
        <taxon>Laurasiatheria</taxon>
        <taxon>Carnivora</taxon>
        <taxon>Feliformia</taxon>
        <taxon>Felidae</taxon>
        <taxon>Felinae</taxon>
        <taxon>Lynx</taxon>
    </lineage>
</organism>
<evidence type="ECO:0000313" key="2">
    <source>
        <dbReference type="EMBL" id="VFV44091.1"/>
    </source>
</evidence>
<name>A0A485PBV0_LYNPA</name>
<evidence type="ECO:0000313" key="3">
    <source>
        <dbReference type="Proteomes" id="UP000386466"/>
    </source>
</evidence>
<dbReference type="Proteomes" id="UP000386466">
    <property type="component" value="Unassembled WGS sequence"/>
</dbReference>
<feature type="compositionally biased region" description="Polar residues" evidence="1">
    <location>
        <begin position="229"/>
        <end position="241"/>
    </location>
</feature>
<sequence>MCIIQMQTFLSGGHHCPLQMSGRNGSPCRSHCHIPYIIRAKRELVNHQAQPTFQERQQRLREGTEWPGLDAIRKSPGMRWISLSCNSDQVLFLPPCLVAPLELARAEALKSEPGLRGDNLRDFSSLDQNHGLCHQVFYSPPGLQRLGAPGLPSKETARGLPGGLRTGLCLQTLGLPTIPPQATSPLQPGLSLCAFLRLLLPGPGCAGNMCCASLGHTCQNRARGDASRELTNTVGSRSPFQQRWGGAGEGLEGR</sequence>
<feature type="compositionally biased region" description="Gly residues" evidence="1">
    <location>
        <begin position="245"/>
        <end position="254"/>
    </location>
</feature>
<protein>
    <submittedName>
        <fullName evidence="2">Uncharacterized protein</fullName>
    </submittedName>
</protein>
<keyword evidence="3" id="KW-1185">Reference proteome</keyword>
<feature type="region of interest" description="Disordered" evidence="1">
    <location>
        <begin position="229"/>
        <end position="254"/>
    </location>
</feature>
<evidence type="ECO:0000256" key="1">
    <source>
        <dbReference type="SAM" id="MobiDB-lite"/>
    </source>
</evidence>
<gene>
    <name evidence="2" type="ORF">LYPA_23C011122</name>
</gene>
<reference evidence="2 3" key="1">
    <citation type="submission" date="2019-01" db="EMBL/GenBank/DDBJ databases">
        <authorList>
            <person name="Alioto T."/>
            <person name="Alioto T."/>
        </authorList>
    </citation>
    <scope>NUCLEOTIDE SEQUENCE [LARGE SCALE GENOMIC DNA]</scope>
</reference>
<proteinExistence type="predicted"/>
<dbReference type="EMBL" id="CAAGRJ010035062">
    <property type="protein sequence ID" value="VFV44091.1"/>
    <property type="molecule type" value="Genomic_DNA"/>
</dbReference>
<accession>A0A485PBV0</accession>